<reference evidence="11 12" key="1">
    <citation type="journal article" date="2015" name="Genome Announc.">
        <title>Expanding the biotechnology potential of lactobacilli through comparative genomics of 213 strains and associated genera.</title>
        <authorList>
            <person name="Sun Z."/>
            <person name="Harris H.M."/>
            <person name="McCann A."/>
            <person name="Guo C."/>
            <person name="Argimon S."/>
            <person name="Zhang W."/>
            <person name="Yang X."/>
            <person name="Jeffery I.B."/>
            <person name="Cooney J.C."/>
            <person name="Kagawa T.F."/>
            <person name="Liu W."/>
            <person name="Song Y."/>
            <person name="Salvetti E."/>
            <person name="Wrobel A."/>
            <person name="Rasinkangas P."/>
            <person name="Parkhill J."/>
            <person name="Rea M.C."/>
            <person name="O'Sullivan O."/>
            <person name="Ritari J."/>
            <person name="Douillard F.P."/>
            <person name="Paul Ross R."/>
            <person name="Yang R."/>
            <person name="Briner A.E."/>
            <person name="Felis G.E."/>
            <person name="de Vos W.M."/>
            <person name="Barrangou R."/>
            <person name="Klaenhammer T.R."/>
            <person name="Caufield P.W."/>
            <person name="Cui Y."/>
            <person name="Zhang H."/>
            <person name="O'Toole P.W."/>
        </authorList>
    </citation>
    <scope>NUCLEOTIDE SEQUENCE [LARGE SCALE GENOMIC DNA]</scope>
    <source>
        <strain evidence="11 12">NBRC 103219</strain>
    </source>
</reference>
<feature type="transmembrane region" description="Helical" evidence="9">
    <location>
        <begin position="259"/>
        <end position="283"/>
    </location>
</feature>
<evidence type="ECO:0000256" key="1">
    <source>
        <dbReference type="ARBA" id="ARBA00004651"/>
    </source>
</evidence>
<dbReference type="InterPro" id="IPR029044">
    <property type="entry name" value="Nucleotide-diphossugar_trans"/>
</dbReference>
<keyword evidence="7 9" id="KW-0472">Membrane</keyword>
<evidence type="ECO:0000256" key="3">
    <source>
        <dbReference type="ARBA" id="ARBA00022676"/>
    </source>
</evidence>
<dbReference type="OrthoDB" id="9807778at2"/>
<evidence type="ECO:0000259" key="10">
    <source>
        <dbReference type="Pfam" id="PF00535"/>
    </source>
</evidence>
<keyword evidence="2" id="KW-1003">Cell membrane</keyword>
<feature type="transmembrane region" description="Helical" evidence="9">
    <location>
        <begin position="230"/>
        <end position="253"/>
    </location>
</feature>
<evidence type="ECO:0000256" key="8">
    <source>
        <dbReference type="ARBA" id="ARBA00038152"/>
    </source>
</evidence>
<dbReference type="InterPro" id="IPR050256">
    <property type="entry name" value="Glycosyltransferase_2"/>
</dbReference>
<dbReference type="GO" id="GO:0016757">
    <property type="term" value="F:glycosyltransferase activity"/>
    <property type="evidence" value="ECO:0007669"/>
    <property type="project" value="UniProtKB-KW"/>
</dbReference>
<protein>
    <submittedName>
        <fullName evidence="11">Glycosyltransferase</fullName>
    </submittedName>
</protein>
<dbReference type="GO" id="GO:0005886">
    <property type="term" value="C:plasma membrane"/>
    <property type="evidence" value="ECO:0007669"/>
    <property type="project" value="UniProtKB-SubCell"/>
</dbReference>
<organism evidence="11 12">
    <name type="scientific">Ligilactobacillus pobuzihii</name>
    <dbReference type="NCBI Taxonomy" id="449659"/>
    <lineage>
        <taxon>Bacteria</taxon>
        <taxon>Bacillati</taxon>
        <taxon>Bacillota</taxon>
        <taxon>Bacilli</taxon>
        <taxon>Lactobacillales</taxon>
        <taxon>Lactobacillaceae</taxon>
        <taxon>Ligilactobacillus</taxon>
    </lineage>
</organism>
<dbReference type="PANTHER" id="PTHR48090">
    <property type="entry name" value="UNDECAPRENYL-PHOSPHATE 4-DEOXY-4-FORMAMIDO-L-ARABINOSE TRANSFERASE-RELATED"/>
    <property type="match status" value="1"/>
</dbReference>
<keyword evidence="12" id="KW-1185">Reference proteome</keyword>
<comment type="caution">
    <text evidence="11">The sequence shown here is derived from an EMBL/GenBank/DDBJ whole genome shotgun (WGS) entry which is preliminary data.</text>
</comment>
<dbReference type="SUPFAM" id="SSF53448">
    <property type="entry name" value="Nucleotide-diphospho-sugar transferases"/>
    <property type="match status" value="1"/>
</dbReference>
<evidence type="ECO:0000256" key="4">
    <source>
        <dbReference type="ARBA" id="ARBA00022679"/>
    </source>
</evidence>
<evidence type="ECO:0000313" key="12">
    <source>
        <dbReference type="Proteomes" id="UP000051886"/>
    </source>
</evidence>
<keyword evidence="4 11" id="KW-0808">Transferase</keyword>
<keyword evidence="6 9" id="KW-1133">Transmembrane helix</keyword>
<evidence type="ECO:0000256" key="5">
    <source>
        <dbReference type="ARBA" id="ARBA00022692"/>
    </source>
</evidence>
<comment type="subcellular location">
    <subcellularLocation>
        <location evidence="1">Cell membrane</location>
        <topology evidence="1">Multi-pass membrane protein</topology>
    </subcellularLocation>
</comment>
<sequence length="317" mass="35711">MRNLISIVLPVYNEEAGIVKTIEVLENFVEKQPQDFELLFIDDGSTDTSVSLIKSMQQKYRNIKLIEFSRNFGHQLAISAGIRYTMGDAVVVMDADLQDPPSVIPEMIRKWKKGAQVVYGKHKSRAGETWFKKISASLFYRFLQKIANINIPLDSGDFRLMDRCVIKELRKMNETDPFVRGLVSWVGFKQTSVEYERKERIAGSSKYPLKKMISLALSGITSFSDFPLKLLVWAGSISIGFSFVYLPVALITGFTTLKFLIGTLFGLIGLSLIGMGLLGIYIYKTFQASRKRPLYIVSDISGFSQASQSQNLKIAHS</sequence>
<evidence type="ECO:0000256" key="6">
    <source>
        <dbReference type="ARBA" id="ARBA00022989"/>
    </source>
</evidence>
<keyword evidence="5 9" id="KW-0812">Transmembrane</keyword>
<evidence type="ECO:0000256" key="7">
    <source>
        <dbReference type="ARBA" id="ARBA00023136"/>
    </source>
</evidence>
<evidence type="ECO:0000256" key="2">
    <source>
        <dbReference type="ARBA" id="ARBA00022475"/>
    </source>
</evidence>
<feature type="domain" description="Glycosyltransferase 2-like" evidence="10">
    <location>
        <begin position="6"/>
        <end position="169"/>
    </location>
</feature>
<evidence type="ECO:0000313" key="11">
    <source>
        <dbReference type="EMBL" id="KRO02074.1"/>
    </source>
</evidence>
<dbReference type="Pfam" id="PF00535">
    <property type="entry name" value="Glycos_transf_2"/>
    <property type="match status" value="1"/>
</dbReference>
<dbReference type="STRING" id="449659.IV66_GL001744"/>
<dbReference type="EMBL" id="JQCN01000004">
    <property type="protein sequence ID" value="KRO02074.1"/>
    <property type="molecule type" value="Genomic_DNA"/>
</dbReference>
<name>A0A0R2LUF3_9LACO</name>
<dbReference type="FunFam" id="3.90.550.10:FF:000079">
    <property type="entry name" value="Probable glycosyl transferase"/>
    <property type="match status" value="1"/>
</dbReference>
<evidence type="ECO:0000256" key="9">
    <source>
        <dbReference type="SAM" id="Phobius"/>
    </source>
</evidence>
<dbReference type="AlphaFoldDB" id="A0A0R2LUF3"/>
<proteinExistence type="inferred from homology"/>
<accession>A0A0R2LUF3</accession>
<comment type="similarity">
    <text evidence="8">Belongs to the glycosyltransferase 2 family. GtrB subfamily.</text>
</comment>
<dbReference type="Proteomes" id="UP000051886">
    <property type="component" value="Unassembled WGS sequence"/>
</dbReference>
<dbReference type="PATRIC" id="fig|449659.4.peg.1782"/>
<dbReference type="CDD" id="cd04187">
    <property type="entry name" value="DPM1_like_bac"/>
    <property type="match status" value="1"/>
</dbReference>
<dbReference type="InterPro" id="IPR001173">
    <property type="entry name" value="Glyco_trans_2-like"/>
</dbReference>
<gene>
    <name evidence="11" type="ORF">IV66_GL001744</name>
</gene>
<keyword evidence="3" id="KW-0328">Glycosyltransferase</keyword>
<dbReference type="Gene3D" id="3.90.550.10">
    <property type="entry name" value="Spore Coat Polysaccharide Biosynthesis Protein SpsA, Chain A"/>
    <property type="match status" value="1"/>
</dbReference>
<dbReference type="RefSeq" id="WP_017867392.1">
    <property type="nucleotide sequence ID" value="NZ_BJYB01000010.1"/>
</dbReference>
<dbReference type="PANTHER" id="PTHR48090:SF1">
    <property type="entry name" value="PROPHAGE BACTOPRENOL GLUCOSYL TRANSFERASE HOMOLOG"/>
    <property type="match status" value="1"/>
</dbReference>